<evidence type="ECO:0000313" key="1">
    <source>
        <dbReference type="EMBL" id="SFR36038.1"/>
    </source>
</evidence>
<keyword evidence="2" id="KW-1185">Reference proteome</keyword>
<organism evidence="1 2">
    <name type="scientific">Litoreibacter janthinus</name>
    <dbReference type="NCBI Taxonomy" id="670154"/>
    <lineage>
        <taxon>Bacteria</taxon>
        <taxon>Pseudomonadati</taxon>
        <taxon>Pseudomonadota</taxon>
        <taxon>Alphaproteobacteria</taxon>
        <taxon>Rhodobacterales</taxon>
        <taxon>Roseobacteraceae</taxon>
        <taxon>Litoreibacter</taxon>
    </lineage>
</organism>
<dbReference type="STRING" id="670154.SAMN04488002_0736"/>
<sequence>MKRVVIVIISLGVIAAAAWNWGGAIAQHGMMSGHHGGNAQTHDEVRMPMLNGRDTTPEEVEDLRALFTEHRALTRSVTNLPNGIRTLTETKDPALLEALFNHAVGMIDRVDSQRDPQVPIQSPTLDYLFAHPDRISTEIEPTDFGLIVTQTSDDPKMVEALQTHAAEVSDLAARGMQSVHESMMGRHHTN</sequence>
<evidence type="ECO:0000313" key="2">
    <source>
        <dbReference type="Proteomes" id="UP000199658"/>
    </source>
</evidence>
<proteinExistence type="predicted"/>
<dbReference type="RefSeq" id="WP_245780903.1">
    <property type="nucleotide sequence ID" value="NZ_FOYO01000001.1"/>
</dbReference>
<accession>A0A1I6G1H7</accession>
<protein>
    <submittedName>
        <fullName evidence="1">Uncharacterized protein</fullName>
    </submittedName>
</protein>
<dbReference type="AlphaFoldDB" id="A0A1I6G1H7"/>
<name>A0A1I6G1H7_9RHOB</name>
<reference evidence="2" key="1">
    <citation type="submission" date="2016-10" db="EMBL/GenBank/DDBJ databases">
        <authorList>
            <person name="Varghese N."/>
            <person name="Submissions S."/>
        </authorList>
    </citation>
    <scope>NUCLEOTIDE SEQUENCE [LARGE SCALE GENOMIC DNA]</scope>
    <source>
        <strain evidence="2">DSM 26921</strain>
    </source>
</reference>
<gene>
    <name evidence="1" type="ORF">SAMN04488002_0736</name>
</gene>
<dbReference type="EMBL" id="FOYO01000001">
    <property type="protein sequence ID" value="SFR36038.1"/>
    <property type="molecule type" value="Genomic_DNA"/>
</dbReference>
<dbReference type="Proteomes" id="UP000199658">
    <property type="component" value="Unassembled WGS sequence"/>
</dbReference>